<gene>
    <name evidence="1" type="ORF">DSO57_1013696</name>
</gene>
<sequence length="427" mass="48455">MNFLKFLLLAWVVKPDPKVCGDTKQPLHLASVSKECQVVRGDLIIDKDSNGYPQVEQLTEIQGKLIVKESMPDTMKNNLLEGELHILGDFKVGPSDFINIKASNLTIERASSNLTFNMNPKEILINNSTIENIIGLDGAKLKQLQLLNCQVTSFSLLNVKSLSFLQVQGFKGDIRALLPNLKYVDSAVFRNIFQDSITLGIAMVTNFLEITGNWDVETVFLPNLRKAGLIYIHDNYIPMYFKAPLLESSEMKLSSHIISLDIPKTLMWSGKSLFNANNFCQDYSSLFREKGLQFETLIDCLPFCYSNVTVTTDNLRLLRKCAEIGGTLTIDKNSPADIYLFRLSSVDSLVISEYYGLFNAPHLQHIKQALKLEKTNFTLSSLQNVKSVQSLVLKKKFWVSRHNISFSQRIYAHSKLPSFWYQWNFSP</sequence>
<accession>A0ACC2TGL6</accession>
<reference evidence="1" key="1">
    <citation type="submission" date="2022-04" db="EMBL/GenBank/DDBJ databases">
        <title>Genome of the entomopathogenic fungus Entomophthora muscae.</title>
        <authorList>
            <person name="Elya C."/>
            <person name="Lovett B.R."/>
            <person name="Lee E."/>
            <person name="Macias A.M."/>
            <person name="Hajek A.E."/>
            <person name="De Bivort B.L."/>
            <person name="Kasson M.T."/>
            <person name="De Fine Licht H.H."/>
            <person name="Stajich J.E."/>
        </authorList>
    </citation>
    <scope>NUCLEOTIDE SEQUENCE</scope>
    <source>
        <strain evidence="1">Berkeley</strain>
    </source>
</reference>
<keyword evidence="2" id="KW-1185">Reference proteome</keyword>
<evidence type="ECO:0000313" key="2">
    <source>
        <dbReference type="Proteomes" id="UP001165960"/>
    </source>
</evidence>
<dbReference type="EMBL" id="QTSX02002891">
    <property type="protein sequence ID" value="KAJ9073666.1"/>
    <property type="molecule type" value="Genomic_DNA"/>
</dbReference>
<protein>
    <submittedName>
        <fullName evidence="1">Uncharacterized protein</fullName>
    </submittedName>
</protein>
<name>A0ACC2TGL6_9FUNG</name>
<organism evidence="1 2">
    <name type="scientific">Entomophthora muscae</name>
    <dbReference type="NCBI Taxonomy" id="34485"/>
    <lineage>
        <taxon>Eukaryota</taxon>
        <taxon>Fungi</taxon>
        <taxon>Fungi incertae sedis</taxon>
        <taxon>Zoopagomycota</taxon>
        <taxon>Entomophthoromycotina</taxon>
        <taxon>Entomophthoromycetes</taxon>
        <taxon>Entomophthorales</taxon>
        <taxon>Entomophthoraceae</taxon>
        <taxon>Entomophthora</taxon>
    </lineage>
</organism>
<evidence type="ECO:0000313" key="1">
    <source>
        <dbReference type="EMBL" id="KAJ9073666.1"/>
    </source>
</evidence>
<proteinExistence type="predicted"/>
<comment type="caution">
    <text evidence="1">The sequence shown here is derived from an EMBL/GenBank/DDBJ whole genome shotgun (WGS) entry which is preliminary data.</text>
</comment>
<dbReference type="Proteomes" id="UP001165960">
    <property type="component" value="Unassembled WGS sequence"/>
</dbReference>